<dbReference type="SUPFAM" id="SSF46565">
    <property type="entry name" value="Chaperone J-domain"/>
    <property type="match status" value="1"/>
</dbReference>
<comment type="subcellular location">
    <subcellularLocation>
        <location evidence="1">Cytoplasm</location>
        <location evidence="1">Cytosol</location>
    </subcellularLocation>
</comment>
<dbReference type="GO" id="GO:0051083">
    <property type="term" value="P:'de novo' cotranslational protein folding"/>
    <property type="evidence" value="ECO:0007669"/>
    <property type="project" value="InterPro"/>
</dbReference>
<evidence type="ECO:0000313" key="8">
    <source>
        <dbReference type="Proteomes" id="UP000247409"/>
    </source>
</evidence>
<feature type="region of interest" description="Disordered" evidence="3">
    <location>
        <begin position="59"/>
        <end position="92"/>
    </location>
</feature>
<feature type="compositionally biased region" description="Basic and acidic residues" evidence="3">
    <location>
        <begin position="303"/>
        <end position="362"/>
    </location>
</feature>
<evidence type="ECO:0000259" key="6">
    <source>
        <dbReference type="PROSITE" id="PS51294"/>
    </source>
</evidence>
<dbReference type="PROSITE" id="PS51294">
    <property type="entry name" value="HTH_MYB"/>
    <property type="match status" value="1"/>
</dbReference>
<evidence type="ECO:0000256" key="1">
    <source>
        <dbReference type="ARBA" id="ARBA00004514"/>
    </source>
</evidence>
<dbReference type="InterPro" id="IPR018253">
    <property type="entry name" value="DnaJ_domain_CS"/>
</dbReference>
<dbReference type="SMART" id="SM00271">
    <property type="entry name" value="DnaJ"/>
    <property type="match status" value="1"/>
</dbReference>
<feature type="region of interest" description="Disordered" evidence="3">
    <location>
        <begin position="521"/>
        <end position="586"/>
    </location>
</feature>
<dbReference type="STRING" id="448386.A0A2V3J3I6"/>
<dbReference type="GO" id="GO:0030544">
    <property type="term" value="F:Hsp70 protein binding"/>
    <property type="evidence" value="ECO:0007669"/>
    <property type="project" value="InterPro"/>
</dbReference>
<evidence type="ECO:0000259" key="5">
    <source>
        <dbReference type="PROSITE" id="PS50090"/>
    </source>
</evidence>
<feature type="compositionally biased region" description="Basic and acidic residues" evidence="3">
    <location>
        <begin position="72"/>
        <end position="91"/>
    </location>
</feature>
<dbReference type="AlphaFoldDB" id="A0A2V3J3I6"/>
<dbReference type="Pfam" id="PF00226">
    <property type="entry name" value="DnaJ"/>
    <property type="match status" value="1"/>
</dbReference>
<dbReference type="SUPFAM" id="SSF46689">
    <property type="entry name" value="Homeodomain-like"/>
    <property type="match status" value="2"/>
</dbReference>
<keyword evidence="8" id="KW-1185">Reference proteome</keyword>
<dbReference type="Proteomes" id="UP000247409">
    <property type="component" value="Unassembled WGS sequence"/>
</dbReference>
<feature type="compositionally biased region" description="Basic residues" evidence="3">
    <location>
        <begin position="363"/>
        <end position="374"/>
    </location>
</feature>
<dbReference type="PROSITE" id="PS50076">
    <property type="entry name" value="DNAJ_2"/>
    <property type="match status" value="1"/>
</dbReference>
<dbReference type="Pfam" id="PF00249">
    <property type="entry name" value="Myb_DNA-binding"/>
    <property type="match status" value="1"/>
</dbReference>
<dbReference type="EMBL" id="NBIV01000012">
    <property type="protein sequence ID" value="PXF48682.1"/>
    <property type="molecule type" value="Genomic_DNA"/>
</dbReference>
<dbReference type="Pfam" id="PF21884">
    <property type="entry name" value="ZUO1-like_ZHD"/>
    <property type="match status" value="1"/>
</dbReference>
<dbReference type="CDD" id="cd00167">
    <property type="entry name" value="SANT"/>
    <property type="match status" value="2"/>
</dbReference>
<gene>
    <name evidence="7" type="ORF">BWQ96_01534</name>
</gene>
<dbReference type="Gene3D" id="1.10.10.60">
    <property type="entry name" value="Homeodomain-like"/>
    <property type="match status" value="2"/>
</dbReference>
<dbReference type="PANTHER" id="PTHR43999:SF1">
    <property type="entry name" value="DNAJ HOMOLOG SUBFAMILY C MEMBER 2"/>
    <property type="match status" value="1"/>
</dbReference>
<dbReference type="Pfam" id="PF23082">
    <property type="entry name" value="Myb_DNA-binding_2"/>
    <property type="match status" value="1"/>
</dbReference>
<dbReference type="InterPro" id="IPR009057">
    <property type="entry name" value="Homeodomain-like_sf"/>
</dbReference>
<dbReference type="InterPro" id="IPR036869">
    <property type="entry name" value="J_dom_sf"/>
</dbReference>
<feature type="compositionally biased region" description="Basic and acidic residues" evidence="3">
    <location>
        <begin position="523"/>
        <end position="536"/>
    </location>
</feature>
<dbReference type="OrthoDB" id="1690618at2759"/>
<dbReference type="PROSITE" id="PS00636">
    <property type="entry name" value="DNAJ_1"/>
    <property type="match status" value="1"/>
</dbReference>
<dbReference type="PANTHER" id="PTHR43999">
    <property type="entry name" value="DNAJ HOMOLOG SUBFAMILY C MEMBER 2"/>
    <property type="match status" value="1"/>
</dbReference>
<evidence type="ECO:0000313" key="7">
    <source>
        <dbReference type="EMBL" id="PXF48682.1"/>
    </source>
</evidence>
<dbReference type="GO" id="GO:0043022">
    <property type="term" value="F:ribosome binding"/>
    <property type="evidence" value="ECO:0007669"/>
    <property type="project" value="InterPro"/>
</dbReference>
<dbReference type="InterPro" id="IPR001623">
    <property type="entry name" value="DnaJ_domain"/>
</dbReference>
<organism evidence="7 8">
    <name type="scientific">Gracilariopsis chorda</name>
    <dbReference type="NCBI Taxonomy" id="448386"/>
    <lineage>
        <taxon>Eukaryota</taxon>
        <taxon>Rhodophyta</taxon>
        <taxon>Florideophyceae</taxon>
        <taxon>Rhodymeniophycidae</taxon>
        <taxon>Gracilariales</taxon>
        <taxon>Gracilariaceae</taxon>
        <taxon>Gracilariopsis</taxon>
    </lineage>
</organism>
<dbReference type="InterPro" id="IPR017930">
    <property type="entry name" value="Myb_dom"/>
</dbReference>
<dbReference type="GO" id="GO:0005829">
    <property type="term" value="C:cytosol"/>
    <property type="evidence" value="ECO:0007669"/>
    <property type="project" value="UniProtKB-SubCell"/>
</dbReference>
<dbReference type="PRINTS" id="PR00625">
    <property type="entry name" value="JDOMAIN"/>
</dbReference>
<feature type="domain" description="Myb-like" evidence="5">
    <location>
        <begin position="581"/>
        <end position="635"/>
    </location>
</feature>
<feature type="compositionally biased region" description="Polar residues" evidence="3">
    <location>
        <begin position="476"/>
        <end position="492"/>
    </location>
</feature>
<feature type="domain" description="Myb-like" evidence="5">
    <location>
        <begin position="481"/>
        <end position="530"/>
    </location>
</feature>
<evidence type="ECO:0000256" key="3">
    <source>
        <dbReference type="SAM" id="MobiDB-lite"/>
    </source>
</evidence>
<feature type="domain" description="J" evidence="4">
    <location>
        <begin position="106"/>
        <end position="179"/>
    </location>
</feature>
<protein>
    <recommendedName>
        <fullName evidence="2">DnaJ homolog subfamily C member 2</fullName>
    </recommendedName>
</protein>
<dbReference type="InterPro" id="IPR001005">
    <property type="entry name" value="SANT/Myb"/>
</dbReference>
<dbReference type="CDD" id="cd06257">
    <property type="entry name" value="DnaJ"/>
    <property type="match status" value="1"/>
</dbReference>
<dbReference type="Gene3D" id="1.10.287.110">
    <property type="entry name" value="DnaJ domain"/>
    <property type="match status" value="1"/>
</dbReference>
<dbReference type="GO" id="GO:0006450">
    <property type="term" value="P:regulation of translational fidelity"/>
    <property type="evidence" value="ECO:0007669"/>
    <property type="project" value="InterPro"/>
</dbReference>
<feature type="compositionally biased region" description="Polar residues" evidence="3">
    <location>
        <begin position="573"/>
        <end position="586"/>
    </location>
</feature>
<feature type="domain" description="HTH myb-type" evidence="6">
    <location>
        <begin position="488"/>
        <end position="539"/>
    </location>
</feature>
<reference evidence="7 8" key="1">
    <citation type="journal article" date="2018" name="Mol. Biol. Evol.">
        <title>Analysis of the draft genome of the red seaweed Gracilariopsis chorda provides insights into genome size evolution in Rhodophyta.</title>
        <authorList>
            <person name="Lee J."/>
            <person name="Yang E.C."/>
            <person name="Graf L."/>
            <person name="Yang J.H."/>
            <person name="Qiu H."/>
            <person name="Zel Zion U."/>
            <person name="Chan C.X."/>
            <person name="Stephens T.G."/>
            <person name="Weber A.P.M."/>
            <person name="Boo G.H."/>
            <person name="Boo S.M."/>
            <person name="Kim K.M."/>
            <person name="Shin Y."/>
            <person name="Jung M."/>
            <person name="Lee S.J."/>
            <person name="Yim H.S."/>
            <person name="Lee J.H."/>
            <person name="Bhattacharya D."/>
            <person name="Yoon H.S."/>
        </authorList>
    </citation>
    <scope>NUCLEOTIDE SEQUENCE [LARGE SCALE GENOMIC DNA]</scope>
    <source>
        <strain evidence="7 8">SKKU-2015</strain>
        <tissue evidence="7">Whole body</tissue>
    </source>
</reference>
<dbReference type="PROSITE" id="PS50090">
    <property type="entry name" value="MYB_LIKE"/>
    <property type="match status" value="2"/>
</dbReference>
<sequence length="645" mass="72883">MARILRRLQACPLCLPPSTGNLPEQGGIIVKSAATPLAKNIEHAGHCYQQKLIEKYSTSGPLAAGETGPHLSKSEGKQNEVPPPRRPDSSDPAKALASKMAIGSDDLYELLELGHKRWHATADEIKKSFRRISLIYHPDKISHRGEEARENSETHFKAVKKAYEILSDKKKRAAYDSIDDVDDSIPSEKDATSSPVRFYEKFGTCFAINARWSVSDRVPKLGDDNANIEAVHKFYDFWYSFKSWRDFSFDLEYDTDQAECREEKRWMERQNAKHIKSRKLEENARIRKLVDLAFKHDPRLKRVKDAQKAKKDAVKAERKKKAEEKARLAREKEENERREAENIAAEEKQKRQAEKKEREAARQKLRKARQRLRATSRDVGLSHSDRCLEAVEGMCSKGNVESIDAASQVINSIDGEGKDVEELALRVLRKALLVPHIPVTSSVLEDDHEPCSGGPDESSNPHTHSKHAPAKPEPHTASSGSTSKSTHPWTQEELSLLSKAVAKYPGGTVERWRRIADFVGTRSPDEVLHKVSESRPSRLRSTTAETSGKPVPRPNPFERFQEKKKGNPVVPQKKSTTAKIAQPPNKLQFTPKQQSAFETALKKHPATDGEARWKKVALAVGRPPEQCKERFQELITFYRSRKTSS</sequence>
<dbReference type="SMART" id="SM00717">
    <property type="entry name" value="SANT"/>
    <property type="match status" value="2"/>
</dbReference>
<accession>A0A2V3J3I6</accession>
<proteinExistence type="predicted"/>
<comment type="caution">
    <text evidence="7">The sequence shown here is derived from an EMBL/GenBank/DDBJ whole genome shotgun (WGS) entry which is preliminary data.</text>
</comment>
<name>A0A2V3J3I6_9FLOR</name>
<feature type="region of interest" description="Disordered" evidence="3">
    <location>
        <begin position="302"/>
        <end position="381"/>
    </location>
</feature>
<evidence type="ECO:0000259" key="4">
    <source>
        <dbReference type="PROSITE" id="PS50076"/>
    </source>
</evidence>
<dbReference type="InterPro" id="IPR044634">
    <property type="entry name" value="Zuotin/DnaJC2"/>
</dbReference>
<evidence type="ECO:0000256" key="2">
    <source>
        <dbReference type="ARBA" id="ARBA00014469"/>
    </source>
</evidence>
<dbReference type="InterPro" id="IPR054076">
    <property type="entry name" value="ZUO1-like_ZHD"/>
</dbReference>
<feature type="region of interest" description="Disordered" evidence="3">
    <location>
        <begin position="443"/>
        <end position="492"/>
    </location>
</feature>